<organism evidence="1 2">
    <name type="scientific">Sorangium cellulosum</name>
    <name type="common">Polyangium cellulosum</name>
    <dbReference type="NCBI Taxonomy" id="56"/>
    <lineage>
        <taxon>Bacteria</taxon>
        <taxon>Pseudomonadati</taxon>
        <taxon>Myxococcota</taxon>
        <taxon>Polyangia</taxon>
        <taxon>Polyangiales</taxon>
        <taxon>Polyangiaceae</taxon>
        <taxon>Sorangium</taxon>
    </lineage>
</organism>
<dbReference type="AlphaFoldDB" id="A0A2L0EMG6"/>
<gene>
    <name evidence="1" type="ORF">SOCE26_018530</name>
</gene>
<sequence length="71" mass="7854">MAEQQAACPHGPVEARDLLARLRLLWSAVLNLGLGARRPRDREALLQALVALQVLGALERGYVRRKPTGDR</sequence>
<proteinExistence type="predicted"/>
<evidence type="ECO:0000313" key="1">
    <source>
        <dbReference type="EMBL" id="AUX40452.1"/>
    </source>
</evidence>
<protein>
    <submittedName>
        <fullName evidence="1">Uncharacterized protein</fullName>
    </submittedName>
</protein>
<reference evidence="1 2" key="1">
    <citation type="submission" date="2015-09" db="EMBL/GenBank/DDBJ databases">
        <title>Sorangium comparison.</title>
        <authorList>
            <person name="Zaburannyi N."/>
            <person name="Bunk B."/>
            <person name="Overmann J."/>
            <person name="Mueller R."/>
        </authorList>
    </citation>
    <scope>NUCLEOTIDE SEQUENCE [LARGE SCALE GENOMIC DNA]</scope>
    <source>
        <strain evidence="1 2">So ce26</strain>
    </source>
</reference>
<evidence type="ECO:0000313" key="2">
    <source>
        <dbReference type="Proteomes" id="UP000238348"/>
    </source>
</evidence>
<name>A0A2L0EMG6_SORCE</name>
<dbReference type="EMBL" id="CP012673">
    <property type="protein sequence ID" value="AUX40452.1"/>
    <property type="molecule type" value="Genomic_DNA"/>
</dbReference>
<accession>A0A2L0EMG6</accession>
<dbReference type="Proteomes" id="UP000238348">
    <property type="component" value="Chromosome"/>
</dbReference>
<dbReference type="RefSeq" id="WP_159396782.1">
    <property type="nucleotide sequence ID" value="NZ_CP012673.1"/>
</dbReference>